<dbReference type="AlphaFoldDB" id="A0A0F9ECY8"/>
<sequence>IRPAGAWSPRLSLSYMYPSCDETLNRGGDRDATLAGVGAVAEGARVILGDRLRRPVNFFELEVLLCNFRQALESRYPGRTLDSELTYYAKALPHWGAETLGDAIDFFGARERLFPSECLGELNGWDGNRKELGETFERYGYLWSDTRYIYAKSKDDLAHPVKRTT</sequence>
<name>A0A0F9ECY8_9ZZZZ</name>
<dbReference type="EMBL" id="LAZR01027944">
    <property type="protein sequence ID" value="KKL64111.1"/>
    <property type="molecule type" value="Genomic_DNA"/>
</dbReference>
<protein>
    <submittedName>
        <fullName evidence="1">Uncharacterized protein</fullName>
    </submittedName>
</protein>
<organism evidence="1">
    <name type="scientific">marine sediment metagenome</name>
    <dbReference type="NCBI Taxonomy" id="412755"/>
    <lineage>
        <taxon>unclassified sequences</taxon>
        <taxon>metagenomes</taxon>
        <taxon>ecological metagenomes</taxon>
    </lineage>
</organism>
<comment type="caution">
    <text evidence="1">The sequence shown here is derived from an EMBL/GenBank/DDBJ whole genome shotgun (WGS) entry which is preliminary data.</text>
</comment>
<accession>A0A0F9ECY8</accession>
<gene>
    <name evidence="1" type="ORF">LCGC14_2168280</name>
</gene>
<proteinExistence type="predicted"/>
<reference evidence="1" key="1">
    <citation type="journal article" date="2015" name="Nature">
        <title>Complex archaea that bridge the gap between prokaryotes and eukaryotes.</title>
        <authorList>
            <person name="Spang A."/>
            <person name="Saw J.H."/>
            <person name="Jorgensen S.L."/>
            <person name="Zaremba-Niedzwiedzka K."/>
            <person name="Martijn J."/>
            <person name="Lind A.E."/>
            <person name="van Eijk R."/>
            <person name="Schleper C."/>
            <person name="Guy L."/>
            <person name="Ettema T.J."/>
        </authorList>
    </citation>
    <scope>NUCLEOTIDE SEQUENCE</scope>
</reference>
<feature type="non-terminal residue" evidence="1">
    <location>
        <position position="1"/>
    </location>
</feature>
<evidence type="ECO:0000313" key="1">
    <source>
        <dbReference type="EMBL" id="KKL64111.1"/>
    </source>
</evidence>